<evidence type="ECO:0000256" key="5">
    <source>
        <dbReference type="ARBA" id="ARBA00023125"/>
    </source>
</evidence>
<dbReference type="Gene3D" id="1.10.290.10">
    <property type="entry name" value="Topoisomerase I, domain 4"/>
    <property type="match status" value="1"/>
</dbReference>
<dbReference type="SMART" id="SM00493">
    <property type="entry name" value="TOPRIM"/>
    <property type="match status" value="1"/>
</dbReference>
<evidence type="ECO:0000259" key="10">
    <source>
        <dbReference type="PROSITE" id="PS50880"/>
    </source>
</evidence>
<evidence type="ECO:0000313" key="12">
    <source>
        <dbReference type="EMBL" id="KAL0273354.1"/>
    </source>
</evidence>
<dbReference type="Pfam" id="PF23546">
    <property type="entry name" value="Zn_ribbon_TOP3B"/>
    <property type="match status" value="1"/>
</dbReference>
<evidence type="ECO:0000256" key="1">
    <source>
        <dbReference type="ARBA" id="ARBA00000213"/>
    </source>
</evidence>
<protein>
    <recommendedName>
        <fullName evidence="3 8">DNA topoisomerase</fullName>
        <ecNumber evidence="3 8">5.6.2.1</ecNumber>
    </recommendedName>
</protein>
<evidence type="ECO:0000256" key="2">
    <source>
        <dbReference type="ARBA" id="ARBA00009446"/>
    </source>
</evidence>
<dbReference type="FunFam" id="3.40.50.140:FF:000002">
    <property type="entry name" value="DNA topoisomerase"/>
    <property type="match status" value="1"/>
</dbReference>
<dbReference type="EMBL" id="JARGDH010000003">
    <property type="protein sequence ID" value="KAL0273354.1"/>
    <property type="molecule type" value="Genomic_DNA"/>
</dbReference>
<dbReference type="PRINTS" id="PR00417">
    <property type="entry name" value="PRTPISMRASEI"/>
</dbReference>
<evidence type="ECO:0000256" key="8">
    <source>
        <dbReference type="RuleBase" id="RU362092"/>
    </source>
</evidence>
<dbReference type="PROSITE" id="PS52039">
    <property type="entry name" value="TOPO_IA_2"/>
    <property type="match status" value="1"/>
</dbReference>
<dbReference type="GO" id="GO:0006310">
    <property type="term" value="P:DNA recombination"/>
    <property type="evidence" value="ECO:0007669"/>
    <property type="project" value="TreeGrafter"/>
</dbReference>
<dbReference type="InterPro" id="IPR000380">
    <property type="entry name" value="Topo_IA"/>
</dbReference>
<comment type="similarity">
    <text evidence="2 8">Belongs to the type IA topoisomerase family.</text>
</comment>
<dbReference type="InterPro" id="IPR013497">
    <property type="entry name" value="Topo_IA_cen"/>
</dbReference>
<comment type="function">
    <text evidence="7">Releases the supercoiling and torsional tension of DNA introduced during the DNA replication and transcription by transiently cleaving and rejoining one strand of the DNA duplex. Introduces a single-strand break via transesterification at a target site in duplex DNA. The scissile phosphodiester is attacked by the catalytic tyrosine of the enzyme, resulting in the formation of a DNA-(5'-phosphotyrosyl)-enzyme intermediate and the expulsion of a 3'-OH DNA strand. The free DNA strand than undergoes passage around the unbroken strand thus removing DNA supercoils. Finally, in the religation step, the DNA 3'-OH attacks the covalent intermediate to expel the active-site tyrosine and restore the DNA phosphodiester backbone. Weakly relaxes negative supercoils and displays a distinct preference for binding single-stranded DNA.</text>
</comment>
<dbReference type="FunFam" id="1.10.290.10:FF:000001">
    <property type="entry name" value="DNA topoisomerase"/>
    <property type="match status" value="1"/>
</dbReference>
<dbReference type="InterPro" id="IPR056452">
    <property type="entry name" value="Zn_ribbon_TOP3B"/>
</dbReference>
<feature type="domain" description="Topo IA-type catalytic" evidence="11">
    <location>
        <begin position="170"/>
        <end position="593"/>
    </location>
</feature>
<dbReference type="SMART" id="SM00436">
    <property type="entry name" value="TOP1Bc"/>
    <property type="match status" value="1"/>
</dbReference>
<dbReference type="SUPFAM" id="SSF56712">
    <property type="entry name" value="Prokaryotic type I DNA topoisomerase"/>
    <property type="match status" value="1"/>
</dbReference>
<dbReference type="Pfam" id="PF01751">
    <property type="entry name" value="Toprim"/>
    <property type="match status" value="1"/>
</dbReference>
<evidence type="ECO:0000256" key="3">
    <source>
        <dbReference type="ARBA" id="ARBA00012891"/>
    </source>
</evidence>
<evidence type="ECO:0000256" key="6">
    <source>
        <dbReference type="ARBA" id="ARBA00023235"/>
    </source>
</evidence>
<comment type="caution">
    <text evidence="12">The sequence shown here is derived from an EMBL/GenBank/DDBJ whole genome shotgun (WGS) entry which is preliminary data.</text>
</comment>
<dbReference type="EC" id="5.6.2.1" evidence="3 8"/>
<keyword evidence="4 8" id="KW-0799">Topoisomerase</keyword>
<reference evidence="12" key="1">
    <citation type="journal article" date="2024" name="Gigascience">
        <title>Chromosome-level genome of the poultry shaft louse Menopon gallinae provides insight into the host-switching and adaptive evolution of parasitic lice.</title>
        <authorList>
            <person name="Xu Y."/>
            <person name="Ma L."/>
            <person name="Liu S."/>
            <person name="Liang Y."/>
            <person name="Liu Q."/>
            <person name="He Z."/>
            <person name="Tian L."/>
            <person name="Duan Y."/>
            <person name="Cai W."/>
            <person name="Li H."/>
            <person name="Song F."/>
        </authorList>
    </citation>
    <scope>NUCLEOTIDE SEQUENCE</scope>
    <source>
        <strain evidence="12">Cailab_2023a</strain>
    </source>
</reference>
<evidence type="ECO:0000256" key="7">
    <source>
        <dbReference type="ARBA" id="ARBA00056363"/>
    </source>
</evidence>
<keyword evidence="5 8" id="KW-0238">DNA-binding</keyword>
<evidence type="ECO:0000259" key="11">
    <source>
        <dbReference type="PROSITE" id="PS52039"/>
    </source>
</evidence>
<comment type="catalytic activity">
    <reaction evidence="1 8">
        <text>ATP-independent breakage of single-stranded DNA, followed by passage and rejoining.</text>
        <dbReference type="EC" id="5.6.2.1"/>
    </reaction>
</comment>
<feature type="region of interest" description="Disordered" evidence="9">
    <location>
        <begin position="819"/>
        <end position="846"/>
    </location>
</feature>
<proteinExistence type="inferred from homology"/>
<feature type="domain" description="Toprim" evidence="10">
    <location>
        <begin position="3"/>
        <end position="155"/>
    </location>
</feature>
<dbReference type="InterPro" id="IPR013825">
    <property type="entry name" value="Topo_IA_cen_sub2"/>
</dbReference>
<dbReference type="Gene3D" id="3.40.50.140">
    <property type="match status" value="1"/>
</dbReference>
<dbReference type="Gene3D" id="1.10.460.10">
    <property type="entry name" value="Topoisomerase I, domain 2"/>
    <property type="match status" value="1"/>
</dbReference>
<dbReference type="InterPro" id="IPR023405">
    <property type="entry name" value="Topo_IA_core_domain"/>
</dbReference>
<organism evidence="12">
    <name type="scientific">Menopon gallinae</name>
    <name type="common">poultry shaft louse</name>
    <dbReference type="NCBI Taxonomy" id="328185"/>
    <lineage>
        <taxon>Eukaryota</taxon>
        <taxon>Metazoa</taxon>
        <taxon>Ecdysozoa</taxon>
        <taxon>Arthropoda</taxon>
        <taxon>Hexapoda</taxon>
        <taxon>Insecta</taxon>
        <taxon>Pterygota</taxon>
        <taxon>Neoptera</taxon>
        <taxon>Paraneoptera</taxon>
        <taxon>Psocodea</taxon>
        <taxon>Troctomorpha</taxon>
        <taxon>Phthiraptera</taxon>
        <taxon>Amblycera</taxon>
        <taxon>Menoponidae</taxon>
        <taxon>Menopon</taxon>
    </lineage>
</organism>
<evidence type="ECO:0000256" key="4">
    <source>
        <dbReference type="ARBA" id="ARBA00023029"/>
    </source>
</evidence>
<sequence length="852" mass="96129">MKTALMVAEKPTLAVSLSNILSNGKYTTRKGFNGACSVHEWVGTFRSEPVAFRMTSVCGHVMTLEFIGKYNNWDKVDPVELFGCQTEKKESNPKLKMPYFLSQEARGCDYLILWLDCDKEGENICFEVIDAVQHSLKTDIRRGGVVYRARFSAITERDIKAAFANLGVPNENESKSVDARQELDLRIGCAFTRFQTKFFHGKYGDLDAALISYGPCQTPTLGFCVQRHDEIQTFKPEPYWVLQMTIKTESGEEAILEWERVRCFEKEVAVMLLAQVKEIKETTVLSIVSKEKSKPRPLALNTVELMRVASSGLGMGPHYAMQLAEKLYVQGYISYPRTETTHYPENFDLMGVLHQHRRSTEWGNHVRDILNNGINKPRKGKDVGDHPPITPMNVAQKHELDSDAWKLYDYIVRHFLATISGDCKYLSTVATFKVGTETFHCTGKTPLELGYTAVMHWQAHSKTETIPNFKTGDTVYVHDTKLVECQTSPPGYLTESELITLMEKHGIGTDASIPVHIHNICQRNYVTVESGRRLVPTPLGIVLVHGYQKIDPELVLPTMRSAVEEQLNLIALGQAHYNAVLSHSLEVFKQKFLYFVKNVEGMDHLFEVSFSPIATSGKAHSRCGKCRRYMKLIQTKPSRLHCSHCDETYNLPQNGNIRIYKELKCPLDDFELLYWTAGNKGKSYPFCPYCYNHPPFRDMKKGVGCNQCSHPSCPNSLNLTGLCSCVECDGGVLVLDPNSGPKWKLGCNRCDVIIHLFEDAHKISVDEEACSCGSLLINVGYKQEKSKLPDEATEMTGCVFCSPDFTPLVEKHRAITIRPSNNRAPRGRVKGKGRGKPRPPKDKMQQLADYFV</sequence>
<dbReference type="CDD" id="cd03362">
    <property type="entry name" value="TOPRIM_TopoIA_TopoIII"/>
    <property type="match status" value="1"/>
</dbReference>
<dbReference type="PROSITE" id="PS50880">
    <property type="entry name" value="TOPRIM"/>
    <property type="match status" value="1"/>
</dbReference>
<dbReference type="SMART" id="SM00437">
    <property type="entry name" value="TOP1Ac"/>
    <property type="match status" value="1"/>
</dbReference>
<feature type="compositionally biased region" description="Basic residues" evidence="9">
    <location>
        <begin position="825"/>
        <end position="838"/>
    </location>
</feature>
<dbReference type="GO" id="GO:0005634">
    <property type="term" value="C:nucleus"/>
    <property type="evidence" value="ECO:0007669"/>
    <property type="project" value="TreeGrafter"/>
</dbReference>
<dbReference type="InterPro" id="IPR034144">
    <property type="entry name" value="TOPRIM_TopoIII"/>
</dbReference>
<dbReference type="PANTHER" id="PTHR11390">
    <property type="entry name" value="PROKARYOTIC DNA TOPOISOMERASE"/>
    <property type="match status" value="1"/>
</dbReference>
<dbReference type="InterPro" id="IPR006171">
    <property type="entry name" value="TOPRIM_dom"/>
</dbReference>
<dbReference type="CDD" id="cd00186">
    <property type="entry name" value="TOP1Ac"/>
    <property type="match status" value="1"/>
</dbReference>
<dbReference type="GO" id="GO:0003677">
    <property type="term" value="F:DNA binding"/>
    <property type="evidence" value="ECO:0007669"/>
    <property type="project" value="UniProtKB-KW"/>
</dbReference>
<dbReference type="GO" id="GO:0006265">
    <property type="term" value="P:DNA topological change"/>
    <property type="evidence" value="ECO:0007669"/>
    <property type="project" value="InterPro"/>
</dbReference>
<keyword evidence="6 8" id="KW-0413">Isomerase</keyword>
<dbReference type="Pfam" id="PF01131">
    <property type="entry name" value="Topoisom_bac"/>
    <property type="match status" value="1"/>
</dbReference>
<dbReference type="InterPro" id="IPR013824">
    <property type="entry name" value="Topo_IA_cen_sub1"/>
</dbReference>
<dbReference type="GO" id="GO:0003917">
    <property type="term" value="F:DNA topoisomerase type I (single strand cut, ATP-independent) activity"/>
    <property type="evidence" value="ECO:0007669"/>
    <property type="project" value="UniProtKB-EC"/>
</dbReference>
<comment type="function">
    <text evidence="8">Introduces a single-strand break via transesterification at a target site in duplex DNA. Releases the supercoiling and torsional tension of DNA introduced during the DNA replication and transcription by transiently cleaving and rejoining one strand of the DNA duplex. The scissile phosphodiester is attacked by the catalytic tyrosine of the enzyme, resulting in the formation of a DNA-(5'-phosphotyrosyl)-enzyme intermediate and the expulsion of a 3'-OH DNA strand.</text>
</comment>
<dbReference type="Gene3D" id="2.70.20.10">
    <property type="entry name" value="Topoisomerase I, domain 3"/>
    <property type="match status" value="1"/>
</dbReference>
<gene>
    <name evidence="12" type="ORF">PYX00_006043</name>
</gene>
<dbReference type="InterPro" id="IPR013826">
    <property type="entry name" value="Topo_IA_cen_sub3"/>
</dbReference>
<name>A0AAW2HTS4_9NEOP</name>
<dbReference type="GO" id="GO:0006281">
    <property type="term" value="P:DNA repair"/>
    <property type="evidence" value="ECO:0007669"/>
    <property type="project" value="TreeGrafter"/>
</dbReference>
<dbReference type="InterPro" id="IPR003601">
    <property type="entry name" value="Topo_IA_2"/>
</dbReference>
<dbReference type="AlphaFoldDB" id="A0AAW2HTS4"/>
<dbReference type="InterPro" id="IPR003602">
    <property type="entry name" value="Topo_IA_DNA-bd_dom"/>
</dbReference>
<evidence type="ECO:0000256" key="9">
    <source>
        <dbReference type="SAM" id="MobiDB-lite"/>
    </source>
</evidence>
<accession>A0AAW2HTS4</accession>
<dbReference type="PANTHER" id="PTHR11390:SF20">
    <property type="entry name" value="DNA TOPOISOMERASE 3-BETA-1"/>
    <property type="match status" value="1"/>
</dbReference>